<keyword evidence="7" id="KW-1185">Reference proteome</keyword>
<dbReference type="PANTHER" id="PTHR11986:SF113">
    <property type="entry name" value="SUCCINYLORNITHINE TRANSAMINASE"/>
    <property type="match status" value="1"/>
</dbReference>
<keyword evidence="1 4" id="KW-0032">Aminotransferase</keyword>
<accession>U2WTJ5</accession>
<protein>
    <recommendedName>
        <fullName evidence="4">Acetylornithine aminotransferase</fullName>
        <shortName evidence="4">ACOAT</shortName>
        <ecNumber evidence="4">2.6.1.11</ecNumber>
    </recommendedName>
</protein>
<dbReference type="InterPro" id="IPR005814">
    <property type="entry name" value="Aminotrans_3"/>
</dbReference>
<dbReference type="InterPro" id="IPR015421">
    <property type="entry name" value="PyrdxlP-dep_Trfase_major"/>
</dbReference>
<dbReference type="InterPro" id="IPR004636">
    <property type="entry name" value="AcOrn/SuccOrn_fam"/>
</dbReference>
<dbReference type="InterPro" id="IPR015424">
    <property type="entry name" value="PyrdxlP-dep_Trfase"/>
</dbReference>
<dbReference type="Pfam" id="PF00202">
    <property type="entry name" value="Aminotran_3"/>
    <property type="match status" value="1"/>
</dbReference>
<dbReference type="NCBIfam" id="NF002325">
    <property type="entry name" value="PRK01278.1"/>
    <property type="match status" value="1"/>
</dbReference>
<dbReference type="UniPathway" id="UPA00068">
    <property type="reaction ID" value="UER00109"/>
</dbReference>
<dbReference type="HAMAP" id="MF_01107">
    <property type="entry name" value="ArgD_aminotrans_3"/>
    <property type="match status" value="1"/>
</dbReference>
<comment type="caution">
    <text evidence="6">The sequence shown here is derived from an EMBL/GenBank/DDBJ whole genome shotgun (WGS) entry which is preliminary data.</text>
</comment>
<dbReference type="InterPro" id="IPR049704">
    <property type="entry name" value="Aminotrans_3_PPA_site"/>
</dbReference>
<dbReference type="Gene3D" id="3.90.1150.10">
    <property type="entry name" value="Aspartate Aminotransferase, domain 1"/>
    <property type="match status" value="1"/>
</dbReference>
<proteinExistence type="inferred from homology"/>
<feature type="binding site" evidence="4">
    <location>
        <position position="279"/>
    </location>
    <ligand>
        <name>pyridoxal 5'-phosphate</name>
        <dbReference type="ChEBI" id="CHEBI:597326"/>
    </ligand>
</feature>
<feature type="binding site" evidence="4">
    <location>
        <position position="278"/>
    </location>
    <ligand>
        <name>N(2)-acetyl-L-ornithine</name>
        <dbReference type="ChEBI" id="CHEBI:57805"/>
    </ligand>
</feature>
<dbReference type="SUPFAM" id="SSF53383">
    <property type="entry name" value="PLP-dependent transferases"/>
    <property type="match status" value="1"/>
</dbReference>
<feature type="binding site" evidence="4">
    <location>
        <begin position="103"/>
        <end position="104"/>
    </location>
    <ligand>
        <name>pyridoxal 5'-phosphate</name>
        <dbReference type="ChEBI" id="CHEBI:597326"/>
    </ligand>
</feature>
<feature type="binding site" evidence="4">
    <location>
        <begin position="221"/>
        <end position="224"/>
    </location>
    <ligand>
        <name>pyridoxal 5'-phosphate</name>
        <dbReference type="ChEBI" id="CHEBI:597326"/>
    </ligand>
</feature>
<feature type="coiled-coil region" evidence="5">
    <location>
        <begin position="378"/>
        <end position="408"/>
    </location>
</feature>
<sequence>MQTHNDNGINPVMGTYNRSPLSFVRGDGAWLETETGDKYLDFTTGIAVNSLGHGHPKLVAALKVQAEKLWHVSNLYTVPEQQALAAKLTELTFAEKIFFCNSGAEAIEGSIKTARKYFADKGEDSRYEIICFAGAFHGRTLAALAATGNESYLNGFGPPLAGFKHVDSFDIELVKAVITPATAAILIEPIQGEGGVVPVPFPFLKDLRELCDSHGLLLIFDEVQCGIGRTGKLFAHQWTDITPDIMSVAKGIGGGFPLGAILATEEAAAGMVPGTHGSTYGGNPLGMAVGKVVIDTIAAPEMLETICQNGLALKQKTDSVIDRFPDILSEIRGEGLMLGLKAVIENKKLVEALRGQKLLTVGAGDNVVRLLPPLTITLEEVDIAVKALESACEDLRATEKTMDKKVEEV</sequence>
<dbReference type="PATRIC" id="fig|1397666.3.peg.1740"/>
<dbReference type="GO" id="GO:0042802">
    <property type="term" value="F:identical protein binding"/>
    <property type="evidence" value="ECO:0007669"/>
    <property type="project" value="TreeGrafter"/>
</dbReference>
<feature type="modified residue" description="N6-(pyridoxal phosphate)lysine" evidence="4">
    <location>
        <position position="250"/>
    </location>
</feature>
<dbReference type="CDD" id="cd00610">
    <property type="entry name" value="OAT_like"/>
    <property type="match status" value="1"/>
</dbReference>
<keyword evidence="5" id="KW-0175">Coiled coil</keyword>
<comment type="miscellaneous">
    <text evidence="4">May also have succinyldiaminopimelate aminotransferase activity, thus carrying out the corresponding step in lysine biosynthesis.</text>
</comment>
<evidence type="ECO:0000256" key="1">
    <source>
        <dbReference type="ARBA" id="ARBA00022576"/>
    </source>
</evidence>
<dbReference type="InterPro" id="IPR015422">
    <property type="entry name" value="PyrdxlP-dep_Trfase_small"/>
</dbReference>
<dbReference type="PANTHER" id="PTHR11986">
    <property type="entry name" value="AMINOTRANSFERASE CLASS III"/>
    <property type="match status" value="1"/>
</dbReference>
<gene>
    <name evidence="4" type="primary">argD</name>
    <name evidence="6" type="ORF">RS24_01866</name>
</gene>
<dbReference type="NCBIfam" id="TIGR00707">
    <property type="entry name" value="argD"/>
    <property type="match status" value="1"/>
</dbReference>
<reference evidence="6 7" key="1">
    <citation type="journal article" date="2014" name="FEMS Microbiol. Ecol.">
        <title>Genomic differentiation among two strains of the PS1 clade isolated from geographically separated marine habitats.</title>
        <authorList>
            <person name="Jimenez-Infante F."/>
            <person name="Ngugi D.K."/>
            <person name="Alam I."/>
            <person name="Rashid M."/>
            <person name="Baalawi W."/>
            <person name="Kamau A.A."/>
            <person name="Bajic V.B."/>
            <person name="Stingl U."/>
        </authorList>
    </citation>
    <scope>NUCLEOTIDE SEQUENCE [LARGE SCALE GENOMIC DNA]</scope>
    <source>
        <strain evidence="6 7">RS24</strain>
    </source>
</reference>
<dbReference type="GO" id="GO:0003992">
    <property type="term" value="F:N2-acetyl-L-ornithine:2-oxoglutarate 5-aminotransferase activity"/>
    <property type="evidence" value="ECO:0007669"/>
    <property type="project" value="UniProtKB-UniRule"/>
</dbReference>
<dbReference type="EC" id="2.6.1.11" evidence="4"/>
<evidence type="ECO:0000256" key="5">
    <source>
        <dbReference type="SAM" id="Coils"/>
    </source>
</evidence>
<comment type="subcellular location">
    <subcellularLocation>
        <location evidence="4">Cytoplasm</location>
    </subcellularLocation>
</comment>
<dbReference type="GO" id="GO:0005737">
    <property type="term" value="C:cytoplasm"/>
    <property type="evidence" value="ECO:0007669"/>
    <property type="project" value="UniProtKB-SubCell"/>
</dbReference>
<dbReference type="PROSITE" id="PS00600">
    <property type="entry name" value="AA_TRANSFER_CLASS_3"/>
    <property type="match status" value="1"/>
</dbReference>
<dbReference type="RefSeq" id="WP_021777814.1">
    <property type="nucleotide sequence ID" value="NZ_AWXE01000004.1"/>
</dbReference>
<dbReference type="eggNOG" id="COG4992">
    <property type="taxonomic scope" value="Bacteria"/>
</dbReference>
<evidence type="ECO:0000256" key="2">
    <source>
        <dbReference type="ARBA" id="ARBA00022679"/>
    </source>
</evidence>
<comment type="pathway">
    <text evidence="4">Amino-acid biosynthesis; L-arginine biosynthesis; N(2)-acetyl-L-ornithine from L-glutamate: step 4/4.</text>
</comment>
<evidence type="ECO:0000313" key="6">
    <source>
        <dbReference type="EMBL" id="ERL46838.1"/>
    </source>
</evidence>
<dbReference type="AlphaFoldDB" id="U2WTJ5"/>
<dbReference type="STRING" id="1397666.RS24_01866"/>
<dbReference type="GO" id="GO:0030170">
    <property type="term" value="F:pyridoxal phosphate binding"/>
    <property type="evidence" value="ECO:0007669"/>
    <property type="project" value="InterPro"/>
</dbReference>
<keyword evidence="6" id="KW-0413">Isomerase</keyword>
<evidence type="ECO:0000313" key="7">
    <source>
        <dbReference type="Proteomes" id="UP000016762"/>
    </source>
</evidence>
<comment type="catalytic activity">
    <reaction evidence="4">
        <text>N(2)-acetyl-L-ornithine + 2-oxoglutarate = N-acetyl-L-glutamate 5-semialdehyde + L-glutamate</text>
        <dbReference type="Rhea" id="RHEA:18049"/>
        <dbReference type="ChEBI" id="CHEBI:16810"/>
        <dbReference type="ChEBI" id="CHEBI:29123"/>
        <dbReference type="ChEBI" id="CHEBI:29985"/>
        <dbReference type="ChEBI" id="CHEBI:57805"/>
        <dbReference type="EC" id="2.6.1.11"/>
    </reaction>
</comment>
<keyword evidence="4" id="KW-0963">Cytoplasm</keyword>
<feature type="binding site" evidence="4">
    <location>
        <position position="139"/>
    </location>
    <ligand>
        <name>N(2)-acetyl-L-ornithine</name>
        <dbReference type="ChEBI" id="CHEBI:57805"/>
    </ligand>
</feature>
<keyword evidence="4" id="KW-0028">Amino-acid biosynthesis</keyword>
<name>U2WTJ5_9PROT</name>
<dbReference type="Gene3D" id="3.40.640.10">
    <property type="entry name" value="Type I PLP-dependent aspartate aminotransferase-like (Major domain)"/>
    <property type="match status" value="1"/>
</dbReference>
<feature type="binding site" evidence="4">
    <location>
        <position position="136"/>
    </location>
    <ligand>
        <name>pyridoxal 5'-phosphate</name>
        <dbReference type="ChEBI" id="CHEBI:597326"/>
    </ligand>
</feature>
<evidence type="ECO:0000256" key="3">
    <source>
        <dbReference type="ARBA" id="ARBA00022898"/>
    </source>
</evidence>
<dbReference type="EMBL" id="AWXE01000004">
    <property type="protein sequence ID" value="ERL46838.1"/>
    <property type="molecule type" value="Genomic_DNA"/>
</dbReference>
<dbReference type="PIRSF" id="PIRSF000521">
    <property type="entry name" value="Transaminase_4ab_Lys_Orn"/>
    <property type="match status" value="1"/>
</dbReference>
<dbReference type="Proteomes" id="UP000016762">
    <property type="component" value="Unassembled WGS sequence"/>
</dbReference>
<dbReference type="GO" id="GO:0006526">
    <property type="term" value="P:L-arginine biosynthetic process"/>
    <property type="evidence" value="ECO:0007669"/>
    <property type="project" value="UniProtKB-UniRule"/>
</dbReference>
<comment type="similarity">
    <text evidence="4">Belongs to the class-III pyridoxal-phosphate-dependent aminotransferase family. ArgD subfamily.</text>
</comment>
<comment type="cofactor">
    <cofactor evidence="4">
        <name>pyridoxal 5'-phosphate</name>
        <dbReference type="ChEBI" id="CHEBI:597326"/>
    </cofactor>
    <text evidence="4">Binds 1 pyridoxal phosphate per subunit.</text>
</comment>
<keyword evidence="4" id="KW-0055">Arginine biosynthesis</keyword>
<dbReference type="GO" id="GO:0016853">
    <property type="term" value="F:isomerase activity"/>
    <property type="evidence" value="ECO:0007669"/>
    <property type="project" value="UniProtKB-KW"/>
</dbReference>
<keyword evidence="2 4" id="KW-0808">Transferase</keyword>
<comment type="subunit">
    <text evidence="4">Homodimer.</text>
</comment>
<dbReference type="InterPro" id="IPR050103">
    <property type="entry name" value="Class-III_PLP-dep_AT"/>
</dbReference>
<organism evidence="6 7">
    <name type="scientific">Candidatus Micropelagius thuwalensis</name>
    <dbReference type="NCBI Taxonomy" id="1397666"/>
    <lineage>
        <taxon>Bacteria</taxon>
        <taxon>Pseudomonadati</taxon>
        <taxon>Pseudomonadota</taxon>
        <taxon>Alphaproteobacteria</taxon>
        <taxon>PS1 clade</taxon>
        <taxon>Candidatus Micropelagius</taxon>
    </lineage>
</organism>
<evidence type="ECO:0000256" key="4">
    <source>
        <dbReference type="HAMAP-Rule" id="MF_01107"/>
    </source>
</evidence>
<keyword evidence="3 4" id="KW-0663">Pyridoxal phosphate</keyword>
<dbReference type="FunFam" id="3.40.640.10:FF:000004">
    <property type="entry name" value="Acetylornithine aminotransferase"/>
    <property type="match status" value="1"/>
</dbReference>